<dbReference type="GO" id="GO:0016020">
    <property type="term" value="C:membrane"/>
    <property type="evidence" value="ECO:0007669"/>
    <property type="project" value="UniProtKB-SubCell"/>
</dbReference>
<evidence type="ECO:0000259" key="8">
    <source>
        <dbReference type="Pfam" id="PF02683"/>
    </source>
</evidence>
<feature type="transmembrane region" description="Helical" evidence="7">
    <location>
        <begin position="283"/>
        <end position="306"/>
    </location>
</feature>
<dbReference type="GO" id="GO:0015035">
    <property type="term" value="F:protein-disulfide reductase activity"/>
    <property type="evidence" value="ECO:0007669"/>
    <property type="project" value="TreeGrafter"/>
</dbReference>
<reference evidence="10" key="1">
    <citation type="submission" date="2021-02" db="EMBL/GenBank/DDBJ databases">
        <title>Thiocyanate and organic carbon inputs drive convergent selection for specific autotrophic Afipia and Thiobacillus strains within complex microbiomes.</title>
        <authorList>
            <person name="Huddy R.J."/>
            <person name="Sachdeva R."/>
            <person name="Kadzinga F."/>
            <person name="Kantor R.S."/>
            <person name="Harrison S.T.L."/>
            <person name="Banfield J.F."/>
        </authorList>
    </citation>
    <scope>NUCLEOTIDE SEQUENCE</scope>
    <source>
        <strain evidence="10">SCN18_10_11_15_R4_P_38_20</strain>
    </source>
</reference>
<keyword evidence="4 7" id="KW-1133">Transmembrane helix</keyword>
<feature type="transmembrane region" description="Helical" evidence="7">
    <location>
        <begin position="360"/>
        <end position="386"/>
    </location>
</feature>
<evidence type="ECO:0000256" key="6">
    <source>
        <dbReference type="ARBA" id="ARBA00023284"/>
    </source>
</evidence>
<dbReference type="InterPro" id="IPR035671">
    <property type="entry name" value="DsbD_gamma"/>
</dbReference>
<sequence>MHNGIQVMPNKLRVFNHLKFILAFLYVGVQITSAQPSKMIKAELLSAVQGTKGHQDVLLGLRLEIPSGAKINAPSPENSAVAPVFEWQESQNFKEAQILWPLGKHRHVEGIDFYSYEKSVIIPIRYILKNASQPTKAHGKFKYILCQEQCVPQELTFKVDLQSDRGEETPFSELLFRAKQTIAHDLISEDEVGFALMVLFAFVGGFILNFMPCVLPVLSLKFMSITRQEQRLHQDFHYRLGFWATFAGILSSFVIFGIVAMALDSLGAQVGWGLHFQQPTFLVFMIAILTLFTCNLLGFYEIGLPVALQTRLSAIFGQHFPHLVEDYLTGVFATLLATPCTAPFLGTALGYAFSRSGLEIILLFSVMGIGFGLPYWLGALLPVRWLKLPKAGPWTLTLSRILGGLLALTTGWLVWVLAGAHSMLAMLVVTGAIFTMALLFYVGQKRPLLRRWVWGPFLIILLSAFLPSAIKTTQVSPLKAENSLWQPLDIQKIPELVQAGKVVFVDVTADWCLTCKLNKAFVLEEKKVLKALKSPHVVAMRGDWTRYDQDIQNFLTHYNRVGVPFNIVFGPKQSQGVVLSEILKKKDVLEALKRVQSD</sequence>
<comment type="subcellular location">
    <subcellularLocation>
        <location evidence="1">Membrane</location>
        <topology evidence="1">Multi-pass membrane protein</topology>
    </subcellularLocation>
</comment>
<dbReference type="Pfam" id="PF13899">
    <property type="entry name" value="Thioredoxin_7"/>
    <property type="match status" value="1"/>
</dbReference>
<feature type="transmembrane region" description="Helical" evidence="7">
    <location>
        <begin position="452"/>
        <end position="470"/>
    </location>
</feature>
<dbReference type="PANTHER" id="PTHR32234:SF3">
    <property type="entry name" value="SUPPRESSION OF COPPER SENSITIVITY PROTEIN"/>
    <property type="match status" value="1"/>
</dbReference>
<dbReference type="InterPro" id="IPR017937">
    <property type="entry name" value="Thioredoxin_CS"/>
</dbReference>
<comment type="caution">
    <text evidence="10">The sequence shown here is derived from an EMBL/GenBank/DDBJ whole genome shotgun (WGS) entry which is preliminary data.</text>
</comment>
<gene>
    <name evidence="10" type="ORF">J0H12_00315</name>
</gene>
<dbReference type="PANTHER" id="PTHR32234">
    <property type="entry name" value="THIOL:DISULFIDE INTERCHANGE PROTEIN DSBD"/>
    <property type="match status" value="1"/>
</dbReference>
<feature type="transmembrane region" description="Helical" evidence="7">
    <location>
        <begin position="194"/>
        <end position="219"/>
    </location>
</feature>
<feature type="domain" description="Thiol:disulfide interchange protein DsbD N-terminal" evidence="9">
    <location>
        <begin position="55"/>
        <end position="155"/>
    </location>
</feature>
<dbReference type="Pfam" id="PF02683">
    <property type="entry name" value="DsbD_TM"/>
    <property type="match status" value="1"/>
</dbReference>
<dbReference type="CDD" id="cd02953">
    <property type="entry name" value="DsbDgamma"/>
    <property type="match status" value="1"/>
</dbReference>
<name>A0A8J7TTN2_9PROT</name>
<feature type="transmembrane region" description="Helical" evidence="7">
    <location>
        <begin position="240"/>
        <end position="263"/>
    </location>
</feature>
<dbReference type="InterPro" id="IPR028250">
    <property type="entry name" value="DsbDN"/>
</dbReference>
<feature type="transmembrane region" description="Helical" evidence="7">
    <location>
        <begin position="327"/>
        <end position="354"/>
    </location>
</feature>
<dbReference type="GO" id="GO:0017004">
    <property type="term" value="P:cytochrome complex assembly"/>
    <property type="evidence" value="ECO:0007669"/>
    <property type="project" value="UniProtKB-KW"/>
</dbReference>
<dbReference type="InterPro" id="IPR036249">
    <property type="entry name" value="Thioredoxin-like_sf"/>
</dbReference>
<evidence type="ECO:0000256" key="7">
    <source>
        <dbReference type="SAM" id="Phobius"/>
    </source>
</evidence>
<evidence type="ECO:0000256" key="2">
    <source>
        <dbReference type="ARBA" id="ARBA00022692"/>
    </source>
</evidence>
<organism evidence="10 11">
    <name type="scientific">Candidatus Paracaedimonas acanthamoebae</name>
    <dbReference type="NCBI Taxonomy" id="244581"/>
    <lineage>
        <taxon>Bacteria</taxon>
        <taxon>Pseudomonadati</taxon>
        <taxon>Pseudomonadota</taxon>
        <taxon>Alphaproteobacteria</taxon>
        <taxon>Holosporales</taxon>
        <taxon>Caedimonadaceae</taxon>
        <taxon>Candidatus Paracaedimonas</taxon>
    </lineage>
</organism>
<dbReference type="PROSITE" id="PS00194">
    <property type="entry name" value="THIOREDOXIN_1"/>
    <property type="match status" value="1"/>
</dbReference>
<keyword evidence="6" id="KW-0676">Redox-active center</keyword>
<evidence type="ECO:0000256" key="4">
    <source>
        <dbReference type="ARBA" id="ARBA00022989"/>
    </source>
</evidence>
<keyword evidence="2 7" id="KW-0812">Transmembrane</keyword>
<keyword evidence="3" id="KW-0201">Cytochrome c-type biogenesis</keyword>
<dbReference type="Pfam" id="PF11412">
    <property type="entry name" value="DsbD_N"/>
    <property type="match status" value="1"/>
</dbReference>
<proteinExistence type="predicted"/>
<accession>A0A8J7TTN2</accession>
<keyword evidence="5 7" id="KW-0472">Membrane</keyword>
<evidence type="ECO:0000256" key="3">
    <source>
        <dbReference type="ARBA" id="ARBA00022748"/>
    </source>
</evidence>
<feature type="transmembrane region" description="Helical" evidence="7">
    <location>
        <begin position="398"/>
        <end position="418"/>
    </location>
</feature>
<feature type="domain" description="Cytochrome C biogenesis protein transmembrane" evidence="8">
    <location>
        <begin position="196"/>
        <end position="414"/>
    </location>
</feature>
<evidence type="ECO:0000259" key="9">
    <source>
        <dbReference type="Pfam" id="PF11412"/>
    </source>
</evidence>
<dbReference type="GO" id="GO:0045454">
    <property type="term" value="P:cell redox homeostasis"/>
    <property type="evidence" value="ECO:0007669"/>
    <property type="project" value="TreeGrafter"/>
</dbReference>
<evidence type="ECO:0000256" key="5">
    <source>
        <dbReference type="ARBA" id="ARBA00023136"/>
    </source>
</evidence>
<dbReference type="Gene3D" id="3.40.30.10">
    <property type="entry name" value="Glutaredoxin"/>
    <property type="match status" value="1"/>
</dbReference>
<dbReference type="EMBL" id="JAFKGL010000010">
    <property type="protein sequence ID" value="MBN9412357.1"/>
    <property type="molecule type" value="Genomic_DNA"/>
</dbReference>
<evidence type="ECO:0000256" key="1">
    <source>
        <dbReference type="ARBA" id="ARBA00004141"/>
    </source>
</evidence>
<dbReference type="AlphaFoldDB" id="A0A8J7TTN2"/>
<dbReference type="InterPro" id="IPR003834">
    <property type="entry name" value="Cyt_c_assmbl_TM_dom"/>
</dbReference>
<dbReference type="SUPFAM" id="SSF52833">
    <property type="entry name" value="Thioredoxin-like"/>
    <property type="match status" value="1"/>
</dbReference>
<dbReference type="Proteomes" id="UP000664414">
    <property type="component" value="Unassembled WGS sequence"/>
</dbReference>
<evidence type="ECO:0000313" key="10">
    <source>
        <dbReference type="EMBL" id="MBN9412357.1"/>
    </source>
</evidence>
<feature type="transmembrane region" description="Helical" evidence="7">
    <location>
        <begin position="424"/>
        <end position="443"/>
    </location>
</feature>
<evidence type="ECO:0000313" key="11">
    <source>
        <dbReference type="Proteomes" id="UP000664414"/>
    </source>
</evidence>
<protein>
    <submittedName>
        <fullName evidence="10">Thioredoxin family protein</fullName>
    </submittedName>
</protein>